<dbReference type="FunFam" id="3.40.1780.10:FF:000001">
    <property type="entry name" value="S-adenosylmethionine:tRNA ribosyltransferase-isomerase"/>
    <property type="match status" value="1"/>
</dbReference>
<reference evidence="14 15" key="1">
    <citation type="journal article" date="2019" name="Microorganisms">
        <title>Genome Insights into the Novel Species Microvirga brassicacearum, a Rapeseed Endophyte with Biotechnological Potential.</title>
        <authorList>
            <person name="Jimenez-Gomez A."/>
            <person name="Saati-Santamaria Z."/>
            <person name="Igual J.M."/>
            <person name="Rivas R."/>
            <person name="Mateos P.F."/>
            <person name="Garcia-Fraile P."/>
        </authorList>
    </citation>
    <scope>NUCLEOTIDE SEQUENCE [LARGE SCALE GENOMIC DNA]</scope>
    <source>
        <strain evidence="14 15">CDVBN77</strain>
    </source>
</reference>
<comment type="similarity">
    <text evidence="9 13">Belongs to the QueA family.</text>
</comment>
<dbReference type="RefSeq" id="WP_150946843.1">
    <property type="nucleotide sequence ID" value="NZ_VCMV01000029.1"/>
</dbReference>
<comment type="catalytic activity">
    <reaction evidence="8 13">
        <text>7-aminomethyl-7-carbaguanosine(34) in tRNA + S-adenosyl-L-methionine = epoxyqueuosine(34) in tRNA + adenine + L-methionine + 2 H(+)</text>
        <dbReference type="Rhea" id="RHEA:32155"/>
        <dbReference type="Rhea" id="RHEA-COMP:10342"/>
        <dbReference type="Rhea" id="RHEA-COMP:18582"/>
        <dbReference type="ChEBI" id="CHEBI:15378"/>
        <dbReference type="ChEBI" id="CHEBI:16708"/>
        <dbReference type="ChEBI" id="CHEBI:57844"/>
        <dbReference type="ChEBI" id="CHEBI:59789"/>
        <dbReference type="ChEBI" id="CHEBI:82833"/>
        <dbReference type="ChEBI" id="CHEBI:194443"/>
        <dbReference type="EC" id="2.4.99.17"/>
    </reaction>
</comment>
<protein>
    <recommendedName>
        <fullName evidence="11 13">S-adenosylmethionine:tRNA ribosyltransferase-isomerase</fullName>
        <ecNumber evidence="10 13">2.4.99.17</ecNumber>
    </recommendedName>
    <alternativeName>
        <fullName evidence="12 13">Queuosine biosynthesis protein QueA</fullName>
    </alternativeName>
</protein>
<dbReference type="AlphaFoldDB" id="A0A5N3P7U9"/>
<evidence type="ECO:0000313" key="14">
    <source>
        <dbReference type="EMBL" id="KAB0265803.1"/>
    </source>
</evidence>
<dbReference type="UniPathway" id="UPA00392"/>
<dbReference type="NCBIfam" id="TIGR00113">
    <property type="entry name" value="queA"/>
    <property type="match status" value="1"/>
</dbReference>
<evidence type="ECO:0000256" key="1">
    <source>
        <dbReference type="ARBA" id="ARBA00004496"/>
    </source>
</evidence>
<name>A0A5N3P7U9_9HYPH</name>
<evidence type="ECO:0000256" key="13">
    <source>
        <dbReference type="HAMAP-Rule" id="MF_00113"/>
    </source>
</evidence>
<evidence type="ECO:0000256" key="2">
    <source>
        <dbReference type="ARBA" id="ARBA00004691"/>
    </source>
</evidence>
<comment type="pathway">
    <text evidence="2 13">tRNA modification; tRNA-queuosine biosynthesis.</text>
</comment>
<evidence type="ECO:0000256" key="4">
    <source>
        <dbReference type="ARBA" id="ARBA00022490"/>
    </source>
</evidence>
<keyword evidence="14" id="KW-0413">Isomerase</keyword>
<keyword evidence="6 13" id="KW-0949">S-adenosyl-L-methionine</keyword>
<dbReference type="Pfam" id="PF02547">
    <property type="entry name" value="Queuosine_synth"/>
    <property type="match status" value="1"/>
</dbReference>
<dbReference type="Gene3D" id="2.40.10.240">
    <property type="entry name" value="QueA-like"/>
    <property type="match status" value="1"/>
</dbReference>
<evidence type="ECO:0000256" key="3">
    <source>
        <dbReference type="ARBA" id="ARBA00011245"/>
    </source>
</evidence>
<dbReference type="Proteomes" id="UP000325684">
    <property type="component" value="Unassembled WGS sequence"/>
</dbReference>
<dbReference type="OrthoDB" id="9805933at2"/>
<dbReference type="Gene3D" id="3.40.1780.10">
    <property type="entry name" value="QueA-like"/>
    <property type="match status" value="1"/>
</dbReference>
<dbReference type="InterPro" id="IPR036100">
    <property type="entry name" value="QueA_sf"/>
</dbReference>
<organism evidence="14 15">
    <name type="scientific">Microvirga brassicacearum</name>
    <dbReference type="NCBI Taxonomy" id="2580413"/>
    <lineage>
        <taxon>Bacteria</taxon>
        <taxon>Pseudomonadati</taxon>
        <taxon>Pseudomonadota</taxon>
        <taxon>Alphaproteobacteria</taxon>
        <taxon>Hyphomicrobiales</taxon>
        <taxon>Methylobacteriaceae</taxon>
        <taxon>Microvirga</taxon>
    </lineage>
</organism>
<evidence type="ECO:0000256" key="6">
    <source>
        <dbReference type="ARBA" id="ARBA00022691"/>
    </source>
</evidence>
<comment type="function">
    <text evidence="13">Transfers and isomerizes the ribose moiety from AdoMet to the 7-aminomethyl group of 7-deazaguanine (preQ1-tRNA) to give epoxyqueuosine (oQ-tRNA).</text>
</comment>
<dbReference type="InterPro" id="IPR042119">
    <property type="entry name" value="QueA_dom2"/>
</dbReference>
<sequence>MRVDLFDFELPESSIALRPTEPRDAARMLVVRPDSGFEDRIVRDLPDLLTAGDVLVLNDTKVIPSRLYGVRVREETAARVEIMLHKRESADRWRAFARPAKKLAIGDRIRFGESAESTACELVRLDAEVIEKEEGGEVVLRFAFSGPFLEEAIARLGELPLPPYIAGKRTTDDKDLVDYQTVYAQDEGAVAAPTAGLHFTDDLFRRLEERGIACHFVTLHVGAGTFLPVKAEDTADHRMHAEWGSISAGTAQAINDAKARGGRVVAVGTTSLRLLESAARDDGTVTAFSGDTAIFITPGYRFKAVDVLMTNFHLPRSTLFMLVSAFAGVEQMRAAYTHAIDSGYRFYSYGDGSLLFRAEIR</sequence>
<comment type="subunit">
    <text evidence="3 13">Monomer.</text>
</comment>
<evidence type="ECO:0000256" key="10">
    <source>
        <dbReference type="ARBA" id="ARBA00066503"/>
    </source>
</evidence>
<keyword evidence="7 13" id="KW-0671">Queuosine biosynthesis</keyword>
<evidence type="ECO:0000313" key="15">
    <source>
        <dbReference type="Proteomes" id="UP000325684"/>
    </source>
</evidence>
<dbReference type="EMBL" id="VCMV01000029">
    <property type="protein sequence ID" value="KAB0265803.1"/>
    <property type="molecule type" value="Genomic_DNA"/>
</dbReference>
<evidence type="ECO:0000256" key="5">
    <source>
        <dbReference type="ARBA" id="ARBA00022679"/>
    </source>
</evidence>
<comment type="caution">
    <text evidence="14">The sequence shown here is derived from an EMBL/GenBank/DDBJ whole genome shotgun (WGS) entry which is preliminary data.</text>
</comment>
<dbReference type="InterPro" id="IPR003699">
    <property type="entry name" value="QueA"/>
</dbReference>
<evidence type="ECO:0000256" key="7">
    <source>
        <dbReference type="ARBA" id="ARBA00022785"/>
    </source>
</evidence>
<dbReference type="NCBIfam" id="NF001140">
    <property type="entry name" value="PRK00147.1"/>
    <property type="match status" value="1"/>
</dbReference>
<accession>A0A5N3P7U9</accession>
<evidence type="ECO:0000256" key="12">
    <source>
        <dbReference type="ARBA" id="ARBA00076160"/>
    </source>
</evidence>
<dbReference type="InterPro" id="IPR042118">
    <property type="entry name" value="QueA_dom1"/>
</dbReference>
<keyword evidence="4 13" id="KW-0963">Cytoplasm</keyword>
<keyword evidence="14" id="KW-0328">Glycosyltransferase</keyword>
<proteinExistence type="inferred from homology"/>
<evidence type="ECO:0000256" key="9">
    <source>
        <dbReference type="ARBA" id="ARBA00061210"/>
    </source>
</evidence>
<keyword evidence="5 13" id="KW-0808">Transferase</keyword>
<dbReference type="GO" id="GO:0008616">
    <property type="term" value="P:tRNA queuosine(34) biosynthetic process"/>
    <property type="evidence" value="ECO:0007669"/>
    <property type="project" value="UniProtKB-UniRule"/>
</dbReference>
<dbReference type="EC" id="2.4.99.17" evidence="10 13"/>
<dbReference type="GO" id="GO:0051075">
    <property type="term" value="F:S-adenosylmethionine:tRNA ribosyltransferase-isomerase activity"/>
    <property type="evidence" value="ECO:0007669"/>
    <property type="project" value="UniProtKB-EC"/>
</dbReference>
<dbReference type="SUPFAM" id="SSF111337">
    <property type="entry name" value="QueA-like"/>
    <property type="match status" value="1"/>
</dbReference>
<dbReference type="PANTHER" id="PTHR30307:SF0">
    <property type="entry name" value="S-ADENOSYLMETHIONINE:TRNA RIBOSYLTRANSFERASE-ISOMERASE"/>
    <property type="match status" value="1"/>
</dbReference>
<gene>
    <name evidence="13 14" type="primary">queA</name>
    <name evidence="14" type="ORF">FEZ63_17435</name>
</gene>
<comment type="subcellular location">
    <subcellularLocation>
        <location evidence="1 13">Cytoplasm</location>
    </subcellularLocation>
</comment>
<keyword evidence="15" id="KW-1185">Reference proteome</keyword>
<dbReference type="GO" id="GO:0005737">
    <property type="term" value="C:cytoplasm"/>
    <property type="evidence" value="ECO:0007669"/>
    <property type="project" value="UniProtKB-SubCell"/>
</dbReference>
<dbReference type="FunFam" id="2.40.10.240:FF:000002">
    <property type="entry name" value="S-adenosylmethionine:tRNA ribosyltransferase-isomerase"/>
    <property type="match status" value="1"/>
</dbReference>
<evidence type="ECO:0000256" key="8">
    <source>
        <dbReference type="ARBA" id="ARBA00052751"/>
    </source>
</evidence>
<dbReference type="HAMAP" id="MF_00113">
    <property type="entry name" value="QueA"/>
    <property type="match status" value="1"/>
</dbReference>
<dbReference type="PANTHER" id="PTHR30307">
    <property type="entry name" value="S-ADENOSYLMETHIONINE:TRNA RIBOSYLTRANSFERASE-ISOMERASE"/>
    <property type="match status" value="1"/>
</dbReference>
<evidence type="ECO:0000256" key="11">
    <source>
        <dbReference type="ARBA" id="ARBA00069325"/>
    </source>
</evidence>